<dbReference type="EMBL" id="JAUTDP010000003">
    <property type="protein sequence ID" value="KAK3401038.1"/>
    <property type="molecule type" value="Genomic_DNA"/>
</dbReference>
<proteinExistence type="predicted"/>
<dbReference type="PANTHER" id="PTHR24350">
    <property type="entry name" value="SERINE/THREONINE-PROTEIN KINASE IAL-RELATED"/>
    <property type="match status" value="1"/>
</dbReference>
<dbReference type="Gene3D" id="1.10.510.10">
    <property type="entry name" value="Transferase(Phosphotransferase) domain 1"/>
    <property type="match status" value="1"/>
</dbReference>
<evidence type="ECO:0000256" key="3">
    <source>
        <dbReference type="ARBA" id="ARBA00022741"/>
    </source>
</evidence>
<keyword evidence="1" id="KW-0723">Serine/threonine-protein kinase</keyword>
<dbReference type="InterPro" id="IPR000719">
    <property type="entry name" value="Prot_kinase_dom"/>
</dbReference>
<keyword evidence="5 7" id="KW-0067">ATP-binding</keyword>
<dbReference type="GO" id="GO:0004674">
    <property type="term" value="F:protein serine/threonine kinase activity"/>
    <property type="evidence" value="ECO:0007669"/>
    <property type="project" value="UniProtKB-KW"/>
</dbReference>
<feature type="active site" description="Proton acceptor" evidence="6">
    <location>
        <position position="99"/>
    </location>
</feature>
<keyword evidence="3 7" id="KW-0547">Nucleotide-binding</keyword>
<feature type="domain" description="Protein kinase" evidence="8">
    <location>
        <begin position="1"/>
        <end position="232"/>
    </location>
</feature>
<evidence type="ECO:0000313" key="10">
    <source>
        <dbReference type="Proteomes" id="UP001281003"/>
    </source>
</evidence>
<keyword evidence="10" id="KW-1185">Reference proteome</keyword>
<dbReference type="PROSITE" id="PS50011">
    <property type="entry name" value="PROTEIN_KINASE_DOM"/>
    <property type="match status" value="1"/>
</dbReference>
<evidence type="ECO:0000256" key="5">
    <source>
        <dbReference type="ARBA" id="ARBA00022840"/>
    </source>
</evidence>
<evidence type="ECO:0000256" key="4">
    <source>
        <dbReference type="ARBA" id="ARBA00022777"/>
    </source>
</evidence>
<evidence type="ECO:0000313" key="9">
    <source>
        <dbReference type="EMBL" id="KAK3401038.1"/>
    </source>
</evidence>
<protein>
    <submittedName>
        <fullName evidence="9">Kinase-like domain-containing protein</fullName>
    </submittedName>
</protein>
<evidence type="ECO:0000256" key="6">
    <source>
        <dbReference type="PIRSR" id="PIRSR630616-1"/>
    </source>
</evidence>
<dbReference type="SUPFAM" id="SSF56112">
    <property type="entry name" value="Protein kinase-like (PK-like)"/>
    <property type="match status" value="1"/>
</dbReference>
<reference evidence="9" key="2">
    <citation type="submission" date="2023-07" db="EMBL/GenBank/DDBJ databases">
        <authorList>
            <consortium name="Lawrence Berkeley National Laboratory"/>
            <person name="Haridas S."/>
            <person name="Hensen N."/>
            <person name="Bonometti L."/>
            <person name="Westerberg I."/>
            <person name="Brannstrom I.O."/>
            <person name="Guillou S."/>
            <person name="Cros-Aarteil S."/>
            <person name="Calhoun S."/>
            <person name="Kuo A."/>
            <person name="Mondo S."/>
            <person name="Pangilinan J."/>
            <person name="Riley R."/>
            <person name="LaButti K."/>
            <person name="Andreopoulos B."/>
            <person name="Lipzen A."/>
            <person name="Chen C."/>
            <person name="Yanf M."/>
            <person name="Daum C."/>
            <person name="Ng V."/>
            <person name="Clum A."/>
            <person name="Steindorff A."/>
            <person name="Ohm R."/>
            <person name="Martin F."/>
            <person name="Silar P."/>
            <person name="Natvig D."/>
            <person name="Lalanne C."/>
            <person name="Gautier V."/>
            <person name="Ament-velasquez S.L."/>
            <person name="Kruys A."/>
            <person name="Hutchinson M.I."/>
            <person name="Powell A.J."/>
            <person name="Barry K."/>
            <person name="Miller A.N."/>
            <person name="Grigoriev I.V."/>
            <person name="Debuchy R."/>
            <person name="Gladieux P."/>
            <person name="Thoren M.H."/>
            <person name="Johannesson H."/>
        </authorList>
    </citation>
    <scope>NUCLEOTIDE SEQUENCE</scope>
    <source>
        <strain evidence="9">FGSC 1904</strain>
    </source>
</reference>
<reference evidence="9" key="1">
    <citation type="journal article" date="2023" name="Mol. Phylogenet. Evol.">
        <title>Genome-scale phylogeny and comparative genomics of the fungal order Sordariales.</title>
        <authorList>
            <person name="Hensen N."/>
            <person name="Bonometti L."/>
            <person name="Westerberg I."/>
            <person name="Brannstrom I.O."/>
            <person name="Guillou S."/>
            <person name="Cros-Aarteil S."/>
            <person name="Calhoun S."/>
            <person name="Haridas S."/>
            <person name="Kuo A."/>
            <person name="Mondo S."/>
            <person name="Pangilinan J."/>
            <person name="Riley R."/>
            <person name="LaButti K."/>
            <person name="Andreopoulos B."/>
            <person name="Lipzen A."/>
            <person name="Chen C."/>
            <person name="Yan M."/>
            <person name="Daum C."/>
            <person name="Ng V."/>
            <person name="Clum A."/>
            <person name="Steindorff A."/>
            <person name="Ohm R.A."/>
            <person name="Martin F."/>
            <person name="Silar P."/>
            <person name="Natvig D.O."/>
            <person name="Lalanne C."/>
            <person name="Gautier V."/>
            <person name="Ament-Velasquez S.L."/>
            <person name="Kruys A."/>
            <person name="Hutchinson M.I."/>
            <person name="Powell A.J."/>
            <person name="Barry K."/>
            <person name="Miller A.N."/>
            <person name="Grigoriev I.V."/>
            <person name="Debuchy R."/>
            <person name="Gladieux P."/>
            <person name="Hiltunen Thoren M."/>
            <person name="Johannesson H."/>
        </authorList>
    </citation>
    <scope>NUCLEOTIDE SEQUENCE</scope>
    <source>
        <strain evidence="9">FGSC 1904</strain>
    </source>
</reference>
<dbReference type="Pfam" id="PF00069">
    <property type="entry name" value="Pkinase"/>
    <property type="match status" value="1"/>
</dbReference>
<organism evidence="9 10">
    <name type="scientific">Sordaria brevicollis</name>
    <dbReference type="NCBI Taxonomy" id="83679"/>
    <lineage>
        <taxon>Eukaryota</taxon>
        <taxon>Fungi</taxon>
        <taxon>Dikarya</taxon>
        <taxon>Ascomycota</taxon>
        <taxon>Pezizomycotina</taxon>
        <taxon>Sordariomycetes</taxon>
        <taxon>Sordariomycetidae</taxon>
        <taxon>Sordariales</taxon>
        <taxon>Sordariaceae</taxon>
        <taxon>Sordaria</taxon>
    </lineage>
</organism>
<dbReference type="GO" id="GO:0005524">
    <property type="term" value="F:ATP binding"/>
    <property type="evidence" value="ECO:0007669"/>
    <property type="project" value="UniProtKB-KW"/>
</dbReference>
<gene>
    <name evidence="9" type="ORF">B0T20DRAFT_348930</name>
</gene>
<accession>A0AAE0PJ87</accession>
<evidence type="ECO:0000256" key="1">
    <source>
        <dbReference type="ARBA" id="ARBA00022527"/>
    </source>
</evidence>
<dbReference type="InterPro" id="IPR030616">
    <property type="entry name" value="Aur-like"/>
</dbReference>
<feature type="binding site" evidence="7">
    <location>
        <position position="120"/>
    </location>
    <ligand>
        <name>ATP</name>
        <dbReference type="ChEBI" id="CHEBI:30616"/>
    </ligand>
</feature>
<dbReference type="Proteomes" id="UP001281003">
    <property type="component" value="Unassembled WGS sequence"/>
</dbReference>
<evidence type="ECO:0000259" key="8">
    <source>
        <dbReference type="PROSITE" id="PS50011"/>
    </source>
</evidence>
<dbReference type="InterPro" id="IPR011009">
    <property type="entry name" value="Kinase-like_dom_sf"/>
</dbReference>
<keyword evidence="4 9" id="KW-0418">Kinase</keyword>
<sequence length="328" mass="36527">MCLGRGPFERVWKEELLDVPTCRRVRCVKQIRKEEHNFIQSSRRELYALTTFSWDTDHGDLQQYIDRGVKFGDREASLITRQIASALKYMHAKLFVHRDLQPSNILVAAEGPVWSVKLADFGVATSIHDPELSSDYIRTSGYMAPELVDSKDAYTTAVDVWAMGAVAFCLLVGASPFYKLDDMLEYCAGIGPFPTRELGASSGFSIDFILRAMDPVPHQRLSVQQALTHDWFQDVNFDSVLDPGYVRVHFSLTNPSGYQSKSLMQIFCPNVIAQVKLSLANVDIVSPTEGCTKARQATLSSSGCSRYGGSCHGTTYMHDMSQGGCKPQ</sequence>
<comment type="caution">
    <text evidence="9">The sequence shown here is derived from an EMBL/GenBank/DDBJ whole genome shotgun (WGS) entry which is preliminary data.</text>
</comment>
<name>A0AAE0PJ87_SORBR</name>
<evidence type="ECO:0000256" key="2">
    <source>
        <dbReference type="ARBA" id="ARBA00022679"/>
    </source>
</evidence>
<evidence type="ECO:0000256" key="7">
    <source>
        <dbReference type="PIRSR" id="PIRSR630616-2"/>
    </source>
</evidence>
<keyword evidence="2" id="KW-0808">Transferase</keyword>
<dbReference type="AlphaFoldDB" id="A0AAE0PJ87"/>